<accession>A0ABZ2YRK3</accession>
<sequence>MNILLSVMPKKDVPTFTPDSRQAWRQWLKKHHRSEQSVWLTMYKKETGKPSMEWSDAVDEALCFGWIDSTRKTVGEGAFIQYFTRRKPSSNWSKINKEKVKRLIAEGKMTDAGMACIEMAKQNGSWSRLDQVEEGVLPKDLEKAFKAHRGSKPYFMGLSKSVRKMMLGWIAMAKRPETREKRIQEIAVAAGEGRRLKQF</sequence>
<dbReference type="EMBL" id="CP149822">
    <property type="protein sequence ID" value="WZN42403.1"/>
    <property type="molecule type" value="Genomic_DNA"/>
</dbReference>
<protein>
    <submittedName>
        <fullName evidence="1">YdeI/OmpD-associated family protein</fullName>
    </submittedName>
</protein>
<dbReference type="Pfam" id="PF13376">
    <property type="entry name" value="OmdA"/>
    <property type="match status" value="1"/>
</dbReference>
<evidence type="ECO:0000313" key="1">
    <source>
        <dbReference type="EMBL" id="WZN42403.1"/>
    </source>
</evidence>
<gene>
    <name evidence="1" type="ORF">WJU16_05070</name>
</gene>
<dbReference type="RefSeq" id="WP_341837237.1">
    <property type="nucleotide sequence ID" value="NZ_CP149822.1"/>
</dbReference>
<dbReference type="Proteomes" id="UP001485459">
    <property type="component" value="Chromosome"/>
</dbReference>
<organism evidence="1 2">
    <name type="scientific">Chitinophaga pollutisoli</name>
    <dbReference type="NCBI Taxonomy" id="3133966"/>
    <lineage>
        <taxon>Bacteria</taxon>
        <taxon>Pseudomonadati</taxon>
        <taxon>Bacteroidota</taxon>
        <taxon>Chitinophagia</taxon>
        <taxon>Chitinophagales</taxon>
        <taxon>Chitinophagaceae</taxon>
        <taxon>Chitinophaga</taxon>
    </lineage>
</organism>
<proteinExistence type="predicted"/>
<name>A0ABZ2YRK3_9BACT</name>
<evidence type="ECO:0000313" key="2">
    <source>
        <dbReference type="Proteomes" id="UP001485459"/>
    </source>
</evidence>
<keyword evidence="2" id="KW-1185">Reference proteome</keyword>
<reference evidence="2" key="1">
    <citation type="submission" date="2024-03" db="EMBL/GenBank/DDBJ databases">
        <title>Chitinophaga horti sp. nov., isolated from garden soil.</title>
        <authorList>
            <person name="Lee D.S."/>
            <person name="Han D.M."/>
            <person name="Baek J.H."/>
            <person name="Choi D.G."/>
            <person name="Jeon J.H."/>
            <person name="Jeon C.O."/>
        </authorList>
    </citation>
    <scope>NUCLEOTIDE SEQUENCE [LARGE SCALE GENOMIC DNA]</scope>
    <source>
        <strain evidence="2">GPA1</strain>
    </source>
</reference>